<dbReference type="CTD" id="36545"/>
<dbReference type="GO" id="GO:0061133">
    <property type="term" value="F:endopeptidase activator activity"/>
    <property type="evidence" value="ECO:0007669"/>
    <property type="project" value="TreeGrafter"/>
</dbReference>
<keyword evidence="12" id="KW-0675">Receptor</keyword>
<feature type="compositionally biased region" description="Polar residues" evidence="9">
    <location>
        <begin position="123"/>
        <end position="140"/>
    </location>
</feature>
<dbReference type="Gene3D" id="1.10.2020.20">
    <property type="match status" value="1"/>
</dbReference>
<dbReference type="PANTHER" id="PTHR12225:SF0">
    <property type="entry name" value="PROTEASOMAL UBIQUITIN RECEPTOR ADRM1"/>
    <property type="match status" value="1"/>
</dbReference>
<dbReference type="InterPro" id="IPR038108">
    <property type="entry name" value="RPN13_DEUBAD_sf"/>
</dbReference>
<dbReference type="GO" id="GO:0005634">
    <property type="term" value="C:nucleus"/>
    <property type="evidence" value="ECO:0007669"/>
    <property type="project" value="UniProtKB-SubCell"/>
</dbReference>
<dbReference type="Proteomes" id="UP000504631">
    <property type="component" value="Unplaced"/>
</dbReference>
<dbReference type="InterPro" id="IPR044868">
    <property type="entry name" value="Rpn13/ADRM1_Pru"/>
</dbReference>
<evidence type="ECO:0000256" key="1">
    <source>
        <dbReference type="ARBA" id="ARBA00004123"/>
    </source>
</evidence>
<comment type="subcellular location">
    <subcellularLocation>
        <location evidence="2">Cytoplasm</location>
    </subcellularLocation>
    <subcellularLocation>
        <location evidence="1">Nucleus</location>
    </subcellularLocation>
</comment>
<evidence type="ECO:0000256" key="2">
    <source>
        <dbReference type="ARBA" id="ARBA00004496"/>
    </source>
</evidence>
<feature type="compositionally biased region" description="Low complexity" evidence="9">
    <location>
        <begin position="183"/>
        <end position="251"/>
    </location>
</feature>
<evidence type="ECO:0000256" key="9">
    <source>
        <dbReference type="SAM" id="MobiDB-lite"/>
    </source>
</evidence>
<evidence type="ECO:0000313" key="12">
    <source>
        <dbReference type="RefSeq" id="XP_033349835.1"/>
    </source>
</evidence>
<evidence type="ECO:0000256" key="4">
    <source>
        <dbReference type="ARBA" id="ARBA00022490"/>
    </source>
</evidence>
<dbReference type="RefSeq" id="XP_033349835.1">
    <property type="nucleotide sequence ID" value="XM_033493944.1"/>
</dbReference>
<evidence type="ECO:0000256" key="8">
    <source>
        <dbReference type="ARBA" id="ARBA00070663"/>
    </source>
</evidence>
<keyword evidence="5" id="KW-0647">Proteasome</keyword>
<dbReference type="GO" id="GO:0008541">
    <property type="term" value="C:proteasome regulatory particle, lid subcomplex"/>
    <property type="evidence" value="ECO:0007669"/>
    <property type="project" value="TreeGrafter"/>
</dbReference>
<keyword evidence="6" id="KW-0539">Nucleus</keyword>
<dbReference type="AlphaFoldDB" id="A0A6J3KAV2"/>
<protein>
    <recommendedName>
        <fullName evidence="8">Proteasomal ubiquitin receptor ADRM1 homolog</fullName>
    </recommendedName>
</protein>
<keyword evidence="4" id="KW-0963">Cytoplasm</keyword>
<evidence type="ECO:0000256" key="5">
    <source>
        <dbReference type="ARBA" id="ARBA00022942"/>
    </source>
</evidence>
<evidence type="ECO:0000259" key="10">
    <source>
        <dbReference type="PROSITE" id="PS51917"/>
    </source>
</evidence>
<feature type="domain" description="Pru" evidence="10">
    <location>
        <begin position="14"/>
        <end position="127"/>
    </location>
</feature>
<organism evidence="11 12">
    <name type="scientific">Bombus vosnesenskii</name>
    <dbReference type="NCBI Taxonomy" id="207650"/>
    <lineage>
        <taxon>Eukaryota</taxon>
        <taxon>Metazoa</taxon>
        <taxon>Ecdysozoa</taxon>
        <taxon>Arthropoda</taxon>
        <taxon>Hexapoda</taxon>
        <taxon>Insecta</taxon>
        <taxon>Pterygota</taxon>
        <taxon>Neoptera</taxon>
        <taxon>Endopterygota</taxon>
        <taxon>Hymenoptera</taxon>
        <taxon>Apocrita</taxon>
        <taxon>Aculeata</taxon>
        <taxon>Apoidea</taxon>
        <taxon>Anthophila</taxon>
        <taxon>Apidae</taxon>
        <taxon>Bombus</taxon>
        <taxon>Pyrobombus</taxon>
    </lineage>
</organism>
<dbReference type="FunFam" id="2.30.29.70:FF:000001">
    <property type="entry name" value="Proteasomal ubiquitin receptor ADRM1"/>
    <property type="match status" value="1"/>
</dbReference>
<dbReference type="PANTHER" id="PTHR12225">
    <property type="entry name" value="ADHESION REGULATING MOLECULE 1 110 KDA CELL MEMBRANE GLYCOPROTEIN"/>
    <property type="match status" value="1"/>
</dbReference>
<feature type="region of interest" description="Disordered" evidence="9">
    <location>
        <begin position="123"/>
        <end position="145"/>
    </location>
</feature>
<name>A0A6J3KAV2_9HYME</name>
<gene>
    <name evidence="12" type="primary">LOC117233546</name>
</gene>
<dbReference type="Pfam" id="PF04683">
    <property type="entry name" value="Rpn13_ADRM1_Pru"/>
    <property type="match status" value="1"/>
</dbReference>
<feature type="region of interest" description="Disordered" evidence="9">
    <location>
        <begin position="177"/>
        <end position="252"/>
    </location>
</feature>
<dbReference type="InterPro" id="IPR038633">
    <property type="entry name" value="Rpn13/ADRM1_Pru_sf"/>
</dbReference>
<dbReference type="GO" id="GO:0070628">
    <property type="term" value="F:proteasome binding"/>
    <property type="evidence" value="ECO:0007669"/>
    <property type="project" value="TreeGrafter"/>
</dbReference>
<dbReference type="GeneID" id="117233546"/>
<evidence type="ECO:0000256" key="6">
    <source>
        <dbReference type="ARBA" id="ARBA00023242"/>
    </source>
</evidence>
<comment type="similarity">
    <text evidence="3">Belongs to the ADRM1 family.</text>
</comment>
<accession>A0A6J3KAV2</accession>
<reference evidence="12" key="1">
    <citation type="submission" date="2025-08" db="UniProtKB">
        <authorList>
            <consortium name="RefSeq"/>
        </authorList>
    </citation>
    <scope>IDENTIFICATION</scope>
    <source>
        <tissue evidence="12">Muscle</tissue>
    </source>
</reference>
<dbReference type="Gene3D" id="2.30.29.70">
    <property type="entry name" value="Proteasomal ubiquitin receptor Rpn13/ADRM1"/>
    <property type="match status" value="1"/>
</dbReference>
<evidence type="ECO:0000256" key="7">
    <source>
        <dbReference type="ARBA" id="ARBA00054744"/>
    </source>
</evidence>
<sequence length="351" mass="37997">MSGGALFGNNASRGTPKNLVEFKAGKMTMKGKMVYPDIRKGQLYVYQSDDSLMHFCWKDRVSGYVEDDLIIFPDDCEFKHVPQCKTGRVYLLRFKSSNKKFFVWLQDLKTDKDEEYCRKINEVLNNPPTPGSQRSGSTNPEGDLQNLLNNMSQQQLMQLFGGVGQIGLGSLLGTMNRPQGVQSTRTSTTTASTRVTTSTVRPATQIISSASSANDPPKPNSDNKSSSRTSGTSTPASTTTTTTTTTTNTNNKIQLSDLQNFLSEIPTPTGTESVVQSGQAGPVIRQFGLGPDAVNAAASGNIEEFVTALESEAKSGQEQTQQGQEDKNTKQAPPASNPDKKGDDDEGLDLD</sequence>
<comment type="function">
    <text evidence="7">May function as a proteasomal ubiquitin receptor. May promote the deubiquitinating activity associated with the 26S proteasome.</text>
</comment>
<dbReference type="GO" id="GO:0005737">
    <property type="term" value="C:cytoplasm"/>
    <property type="evidence" value="ECO:0007669"/>
    <property type="project" value="UniProtKB-SubCell"/>
</dbReference>
<dbReference type="PROSITE" id="PS51917">
    <property type="entry name" value="PRU"/>
    <property type="match status" value="1"/>
</dbReference>
<keyword evidence="11" id="KW-1185">Reference proteome</keyword>
<evidence type="ECO:0000313" key="11">
    <source>
        <dbReference type="Proteomes" id="UP000504631"/>
    </source>
</evidence>
<feature type="compositionally biased region" description="Polar residues" evidence="9">
    <location>
        <begin position="314"/>
        <end position="323"/>
    </location>
</feature>
<feature type="region of interest" description="Disordered" evidence="9">
    <location>
        <begin position="309"/>
        <end position="351"/>
    </location>
</feature>
<dbReference type="CDD" id="cd13314">
    <property type="entry name" value="PH_Rpn13"/>
    <property type="match status" value="1"/>
</dbReference>
<dbReference type="InterPro" id="IPR006773">
    <property type="entry name" value="Rpn13/ADRM1"/>
</dbReference>
<proteinExistence type="inferred from homology"/>
<evidence type="ECO:0000256" key="3">
    <source>
        <dbReference type="ARBA" id="ARBA00009216"/>
    </source>
</evidence>